<evidence type="ECO:0000313" key="3">
    <source>
        <dbReference type="Proteomes" id="UP001060919"/>
    </source>
</evidence>
<dbReference type="EMBL" id="AP026867">
    <property type="protein sequence ID" value="BDS10599.1"/>
    <property type="molecule type" value="Genomic_DNA"/>
</dbReference>
<sequence length="158" mass="18788">MNTSNAKEMASTKKRKYKAPSVAYLQIKFKNNSKPNGFKISNFGKDLTKIERYLASVEGKWSWAVLKQVKTGNIYHYYHPKTGLQRLDLKDYKKQLTSYSLYIIPTQQYKNRHGSQKGISKRVYDLNEVTKYWNKDVLRIDIYQEKKLINRYQGRFLM</sequence>
<dbReference type="KEGG" id="aup:AsAng_0030440"/>
<keyword evidence="3" id="KW-1185">Reference proteome</keyword>
<proteinExistence type="predicted"/>
<evidence type="ECO:0000313" key="1">
    <source>
        <dbReference type="EMBL" id="BDS10599.1"/>
    </source>
</evidence>
<accession>A0A916DPK4</accession>
<dbReference type="KEGG" id="aup:AsAng_0013070"/>
<name>A0A916DPK4_9BACT</name>
<evidence type="ECO:0000313" key="2">
    <source>
        <dbReference type="EMBL" id="BDS12323.1"/>
    </source>
</evidence>
<gene>
    <name evidence="1" type="ORF">AsAng_0013070</name>
    <name evidence="2" type="ORF">AsAng_0030440</name>
</gene>
<protein>
    <submittedName>
        <fullName evidence="1">Uncharacterized protein</fullName>
    </submittedName>
</protein>
<dbReference type="AlphaFoldDB" id="A0A916DPK4"/>
<reference evidence="1" key="1">
    <citation type="submission" date="2022-09" db="EMBL/GenBank/DDBJ databases">
        <title>Aureispira anguillicida sp. nov., isolated from Leptocephalus of Japanese eel Anguilla japonica.</title>
        <authorList>
            <person name="Yuasa K."/>
            <person name="Mekata T."/>
            <person name="Ikunari K."/>
        </authorList>
    </citation>
    <scope>NUCLEOTIDE SEQUENCE</scope>
    <source>
        <strain evidence="1">EL160426</strain>
    </source>
</reference>
<dbReference type="Proteomes" id="UP001060919">
    <property type="component" value="Chromosome"/>
</dbReference>
<organism evidence="1 3">
    <name type="scientific">Aureispira anguillae</name>
    <dbReference type="NCBI Taxonomy" id="2864201"/>
    <lineage>
        <taxon>Bacteria</taxon>
        <taxon>Pseudomonadati</taxon>
        <taxon>Bacteroidota</taxon>
        <taxon>Saprospiria</taxon>
        <taxon>Saprospirales</taxon>
        <taxon>Saprospiraceae</taxon>
        <taxon>Aureispira</taxon>
    </lineage>
</organism>
<dbReference type="EMBL" id="AP026867">
    <property type="protein sequence ID" value="BDS12323.1"/>
    <property type="molecule type" value="Genomic_DNA"/>
</dbReference>
<dbReference type="RefSeq" id="WP_264791888.1">
    <property type="nucleotide sequence ID" value="NZ_AP026867.1"/>
</dbReference>